<reference evidence="6 7" key="1">
    <citation type="submission" date="2016-12" db="EMBL/GenBank/DDBJ databases">
        <title>The genomes of Aspergillus section Nigri reveals drivers in fungal speciation.</title>
        <authorList>
            <consortium name="DOE Joint Genome Institute"/>
            <person name="Vesth T.C."/>
            <person name="Nybo J."/>
            <person name="Theobald S."/>
            <person name="Brandl J."/>
            <person name="Frisvad J.C."/>
            <person name="Nielsen K.F."/>
            <person name="Lyhne E.K."/>
            <person name="Kogle M.E."/>
            <person name="Kuo A."/>
            <person name="Riley R."/>
            <person name="Clum A."/>
            <person name="Nolan M."/>
            <person name="Lipzen A."/>
            <person name="Salamov A."/>
            <person name="Henrissat B."/>
            <person name="Wiebenga A."/>
            <person name="De Vries R.P."/>
            <person name="Grigoriev I.V."/>
            <person name="Mortensen U.H."/>
            <person name="Andersen M.R."/>
            <person name="Baker S.E."/>
        </authorList>
    </citation>
    <scope>NUCLEOTIDE SEQUENCE [LARGE SCALE GENOMIC DNA]</scope>
    <source>
        <strain evidence="6 7">CBS 117.55</strain>
    </source>
</reference>
<dbReference type="Pfam" id="PF01476">
    <property type="entry name" value="LysM"/>
    <property type="match status" value="2"/>
</dbReference>
<sequence length="194" mass="19638">MHLLNLLILPLLPLLTTAQTEPSTPPTPTPTTLQTVISAAAGPAIAAAAAAPSPTQPGIAANCNAFHLVSSGETCTTIAAAAGISLANFYAWNPSVGTGCDTLWLGYYVCTGVSPTSTRPATSTTATAVATPSPTQSGMVGNCGAFYLVATGDTCTTIAQKEGVSVQNIISWNPAVGTGCTNLWWGYYICVGTL</sequence>
<organism evidence="6 7">
    <name type="scientific">Aspergillus heteromorphus CBS 117.55</name>
    <dbReference type="NCBI Taxonomy" id="1448321"/>
    <lineage>
        <taxon>Eukaryota</taxon>
        <taxon>Fungi</taxon>
        <taxon>Dikarya</taxon>
        <taxon>Ascomycota</taxon>
        <taxon>Pezizomycotina</taxon>
        <taxon>Eurotiomycetes</taxon>
        <taxon>Eurotiomycetidae</taxon>
        <taxon>Eurotiales</taxon>
        <taxon>Aspergillaceae</taxon>
        <taxon>Aspergillus</taxon>
        <taxon>Aspergillus subgen. Circumdati</taxon>
    </lineage>
</organism>
<feature type="chain" id="PRO_5016418265" description="LysM domain-containing protein" evidence="4">
    <location>
        <begin position="19"/>
        <end position="194"/>
    </location>
</feature>
<evidence type="ECO:0000313" key="6">
    <source>
        <dbReference type="EMBL" id="PWY92304.1"/>
    </source>
</evidence>
<dbReference type="EMBL" id="MSFL01000001">
    <property type="protein sequence ID" value="PWY92304.1"/>
    <property type="molecule type" value="Genomic_DNA"/>
</dbReference>
<dbReference type="RefSeq" id="XP_025404043.1">
    <property type="nucleotide sequence ID" value="XM_025546233.1"/>
</dbReference>
<keyword evidence="2 4" id="KW-0732">Signal</keyword>
<dbReference type="PROSITE" id="PS51782">
    <property type="entry name" value="LYSM"/>
    <property type="match status" value="2"/>
</dbReference>
<dbReference type="GeneID" id="37068470"/>
<evidence type="ECO:0000256" key="2">
    <source>
        <dbReference type="ARBA" id="ARBA00022729"/>
    </source>
</evidence>
<keyword evidence="1" id="KW-0147">Chitin-binding</keyword>
<dbReference type="PANTHER" id="PTHR34997">
    <property type="entry name" value="AM15"/>
    <property type="match status" value="1"/>
</dbReference>
<dbReference type="InterPro" id="IPR036779">
    <property type="entry name" value="LysM_dom_sf"/>
</dbReference>
<name>A0A317X0Y4_9EURO</name>
<dbReference type="GO" id="GO:0008061">
    <property type="term" value="F:chitin binding"/>
    <property type="evidence" value="ECO:0007669"/>
    <property type="project" value="UniProtKB-KW"/>
</dbReference>
<dbReference type="CDD" id="cd00118">
    <property type="entry name" value="LysM"/>
    <property type="match status" value="2"/>
</dbReference>
<evidence type="ECO:0000259" key="5">
    <source>
        <dbReference type="PROSITE" id="PS51782"/>
    </source>
</evidence>
<dbReference type="PANTHER" id="PTHR34997:SF2">
    <property type="entry name" value="LYSM DOMAIN-CONTAINING PROTEIN-RELATED"/>
    <property type="match status" value="1"/>
</dbReference>
<protein>
    <recommendedName>
        <fullName evidence="5">LysM domain-containing protein</fullName>
    </recommendedName>
</protein>
<keyword evidence="3" id="KW-0843">Virulence</keyword>
<keyword evidence="7" id="KW-1185">Reference proteome</keyword>
<dbReference type="VEuPathDB" id="FungiDB:BO70DRAFT_391720"/>
<dbReference type="OrthoDB" id="5985073at2759"/>
<comment type="caution">
    <text evidence="6">The sequence shown here is derived from an EMBL/GenBank/DDBJ whole genome shotgun (WGS) entry which is preliminary data.</text>
</comment>
<evidence type="ECO:0000256" key="4">
    <source>
        <dbReference type="SAM" id="SignalP"/>
    </source>
</evidence>
<dbReference type="Gene3D" id="3.10.350.10">
    <property type="entry name" value="LysM domain"/>
    <property type="match status" value="2"/>
</dbReference>
<dbReference type="Proteomes" id="UP000247233">
    <property type="component" value="Unassembled WGS sequence"/>
</dbReference>
<dbReference type="SUPFAM" id="SSF54106">
    <property type="entry name" value="LysM domain"/>
    <property type="match status" value="2"/>
</dbReference>
<dbReference type="AlphaFoldDB" id="A0A317X0Y4"/>
<dbReference type="InterPro" id="IPR052210">
    <property type="entry name" value="LysM1-like"/>
</dbReference>
<feature type="signal peptide" evidence="4">
    <location>
        <begin position="1"/>
        <end position="18"/>
    </location>
</feature>
<feature type="domain" description="LysM" evidence="5">
    <location>
        <begin position="145"/>
        <end position="191"/>
    </location>
</feature>
<evidence type="ECO:0000313" key="7">
    <source>
        <dbReference type="Proteomes" id="UP000247233"/>
    </source>
</evidence>
<dbReference type="STRING" id="1448321.A0A317X0Y4"/>
<dbReference type="SMART" id="SM00257">
    <property type="entry name" value="LysM"/>
    <property type="match status" value="2"/>
</dbReference>
<feature type="domain" description="LysM" evidence="5">
    <location>
        <begin position="65"/>
        <end position="111"/>
    </location>
</feature>
<evidence type="ECO:0000256" key="1">
    <source>
        <dbReference type="ARBA" id="ARBA00022669"/>
    </source>
</evidence>
<gene>
    <name evidence="6" type="ORF">BO70DRAFT_391720</name>
</gene>
<evidence type="ECO:0000256" key="3">
    <source>
        <dbReference type="ARBA" id="ARBA00023026"/>
    </source>
</evidence>
<dbReference type="InterPro" id="IPR018392">
    <property type="entry name" value="LysM"/>
</dbReference>
<accession>A0A317X0Y4</accession>
<proteinExistence type="predicted"/>